<dbReference type="InterPro" id="IPR003599">
    <property type="entry name" value="Ig_sub"/>
</dbReference>
<sequence length="375" mass="41833">MRLFFIVAVLSSASGLDVRILQREYEVVLGRNVTMECKFIPAQPVGSSLIITWSMEADKPTDSKIIIASYYKDVDRLDIKSSYQGRVKMTIDIPAGQSTLTISQVTMKENRLWQCRAQIPGDVEGKPSDTTELVVLAPPSVPVVKLQGQAEYWANINLTCMSEEGSPTPVYSWKTYNPKNIPRPFPIKTTEKNGVLSLFNISMETSGYFVCLSTNKMGSASYNFTLAVMPVIGSTLAIIGGVLAGVLVLAIVIYCCKKKRTKDKQNKGAPEVEYFDSPKKVVSVYQDDISEGKPEGSLVLPNEMRGEVDRDDRSVRTDRSAGFKERPDDIRDIHVAYFFVSILNTPAGEVVHSPCLILTLRHWEFFPVRTLRTKE</sequence>
<dbReference type="Pfam" id="PF07686">
    <property type="entry name" value="V-set"/>
    <property type="match status" value="1"/>
</dbReference>
<dbReference type="SMART" id="SM00409">
    <property type="entry name" value="IG"/>
    <property type="match status" value="2"/>
</dbReference>
<dbReference type="EMBL" id="JAGEUA010000010">
    <property type="protein sequence ID" value="KAL0963517.1"/>
    <property type="molecule type" value="Genomic_DNA"/>
</dbReference>
<evidence type="ECO:0000313" key="5">
    <source>
        <dbReference type="EMBL" id="KAL0963517.1"/>
    </source>
</evidence>
<comment type="caution">
    <text evidence="5">The sequence shown here is derived from an EMBL/GenBank/DDBJ whole genome shotgun (WGS) entry which is preliminary data.</text>
</comment>
<proteinExistence type="predicted"/>
<feature type="domain" description="Ig-like" evidence="4">
    <location>
        <begin position="16"/>
        <end position="134"/>
    </location>
</feature>
<dbReference type="InterPro" id="IPR003598">
    <property type="entry name" value="Ig_sub2"/>
</dbReference>
<dbReference type="SUPFAM" id="SSF48726">
    <property type="entry name" value="Immunoglobulin"/>
    <property type="match status" value="2"/>
</dbReference>
<dbReference type="PANTHER" id="PTHR44969:SF1">
    <property type="entry name" value="CELL SURFACE A33 ANTIGEN"/>
    <property type="match status" value="1"/>
</dbReference>
<keyword evidence="1" id="KW-0393">Immunoglobulin domain</keyword>
<evidence type="ECO:0000256" key="3">
    <source>
        <dbReference type="SAM" id="SignalP"/>
    </source>
</evidence>
<protein>
    <recommendedName>
        <fullName evidence="4">Ig-like domain-containing protein</fullName>
    </recommendedName>
</protein>
<keyword evidence="3" id="KW-0732">Signal</keyword>
<dbReference type="Proteomes" id="UP001557470">
    <property type="component" value="Unassembled WGS sequence"/>
</dbReference>
<dbReference type="SMART" id="SM00408">
    <property type="entry name" value="IGc2"/>
    <property type="match status" value="1"/>
</dbReference>
<organism evidence="5 6">
    <name type="scientific">Umbra pygmaea</name>
    <name type="common">Eastern mudminnow</name>
    <dbReference type="NCBI Taxonomy" id="75934"/>
    <lineage>
        <taxon>Eukaryota</taxon>
        <taxon>Metazoa</taxon>
        <taxon>Chordata</taxon>
        <taxon>Craniata</taxon>
        <taxon>Vertebrata</taxon>
        <taxon>Euteleostomi</taxon>
        <taxon>Actinopterygii</taxon>
        <taxon>Neopterygii</taxon>
        <taxon>Teleostei</taxon>
        <taxon>Protacanthopterygii</taxon>
        <taxon>Esociformes</taxon>
        <taxon>Umbridae</taxon>
        <taxon>Umbra</taxon>
    </lineage>
</organism>
<keyword evidence="2" id="KW-0812">Transmembrane</keyword>
<accession>A0ABD0WIJ5</accession>
<dbReference type="Gene3D" id="2.60.40.10">
    <property type="entry name" value="Immunoglobulins"/>
    <property type="match status" value="2"/>
</dbReference>
<reference evidence="5 6" key="1">
    <citation type="submission" date="2024-06" db="EMBL/GenBank/DDBJ databases">
        <authorList>
            <person name="Pan Q."/>
            <person name="Wen M."/>
            <person name="Jouanno E."/>
            <person name="Zahm M."/>
            <person name="Klopp C."/>
            <person name="Cabau C."/>
            <person name="Louis A."/>
            <person name="Berthelot C."/>
            <person name="Parey E."/>
            <person name="Roest Crollius H."/>
            <person name="Montfort J."/>
            <person name="Robinson-Rechavi M."/>
            <person name="Bouchez O."/>
            <person name="Lampietro C."/>
            <person name="Lopez Roques C."/>
            <person name="Donnadieu C."/>
            <person name="Postlethwait J."/>
            <person name="Bobe J."/>
            <person name="Verreycken H."/>
            <person name="Guiguen Y."/>
        </authorList>
    </citation>
    <scope>NUCLEOTIDE SEQUENCE [LARGE SCALE GENOMIC DNA]</scope>
    <source>
        <strain evidence="5">Up_M1</strain>
        <tissue evidence="5">Testis</tissue>
    </source>
</reference>
<keyword evidence="6" id="KW-1185">Reference proteome</keyword>
<evidence type="ECO:0000313" key="6">
    <source>
        <dbReference type="Proteomes" id="UP001557470"/>
    </source>
</evidence>
<gene>
    <name evidence="5" type="ORF">UPYG_G00307460</name>
</gene>
<dbReference type="InterPro" id="IPR013106">
    <property type="entry name" value="Ig_V-set"/>
</dbReference>
<dbReference type="PANTHER" id="PTHR44969">
    <property type="entry name" value="CELL SURFACE A33 ANTIGEN"/>
    <property type="match status" value="1"/>
</dbReference>
<dbReference type="InterPro" id="IPR013783">
    <property type="entry name" value="Ig-like_fold"/>
</dbReference>
<feature type="chain" id="PRO_5044770032" description="Ig-like domain-containing protein" evidence="3">
    <location>
        <begin position="16"/>
        <end position="375"/>
    </location>
</feature>
<dbReference type="InterPro" id="IPR042474">
    <property type="entry name" value="A33"/>
</dbReference>
<evidence type="ECO:0000256" key="1">
    <source>
        <dbReference type="ARBA" id="ARBA00023319"/>
    </source>
</evidence>
<dbReference type="InterPro" id="IPR007110">
    <property type="entry name" value="Ig-like_dom"/>
</dbReference>
<dbReference type="InterPro" id="IPR036179">
    <property type="entry name" value="Ig-like_dom_sf"/>
</dbReference>
<keyword evidence="2" id="KW-1133">Transmembrane helix</keyword>
<name>A0ABD0WIJ5_UMBPY</name>
<feature type="domain" description="Ig-like" evidence="4">
    <location>
        <begin position="139"/>
        <end position="227"/>
    </location>
</feature>
<feature type="transmembrane region" description="Helical" evidence="2">
    <location>
        <begin position="231"/>
        <end position="256"/>
    </location>
</feature>
<dbReference type="InterPro" id="IPR013151">
    <property type="entry name" value="Immunoglobulin_dom"/>
</dbReference>
<dbReference type="AlphaFoldDB" id="A0ABD0WIJ5"/>
<evidence type="ECO:0000259" key="4">
    <source>
        <dbReference type="PROSITE" id="PS50835"/>
    </source>
</evidence>
<evidence type="ECO:0000256" key="2">
    <source>
        <dbReference type="SAM" id="Phobius"/>
    </source>
</evidence>
<dbReference type="Pfam" id="PF00047">
    <property type="entry name" value="ig"/>
    <property type="match status" value="1"/>
</dbReference>
<keyword evidence="2" id="KW-0472">Membrane</keyword>
<dbReference type="PROSITE" id="PS50835">
    <property type="entry name" value="IG_LIKE"/>
    <property type="match status" value="2"/>
</dbReference>
<feature type="signal peptide" evidence="3">
    <location>
        <begin position="1"/>
        <end position="15"/>
    </location>
</feature>